<keyword evidence="5" id="KW-1185">Reference proteome</keyword>
<dbReference type="Gene3D" id="1.25.40.10">
    <property type="entry name" value="Tetratricopeptide repeat domain"/>
    <property type="match status" value="2"/>
</dbReference>
<feature type="region of interest" description="Disordered" evidence="1">
    <location>
        <begin position="403"/>
        <end position="422"/>
    </location>
</feature>
<organism evidence="4 5">
    <name type="scientific">Luteimonas padinae</name>
    <dbReference type="NCBI Taxonomy" id="1714359"/>
    <lineage>
        <taxon>Bacteria</taxon>
        <taxon>Pseudomonadati</taxon>
        <taxon>Pseudomonadota</taxon>
        <taxon>Gammaproteobacteria</taxon>
        <taxon>Lysobacterales</taxon>
        <taxon>Lysobacteraceae</taxon>
        <taxon>Luteimonas</taxon>
    </lineage>
</organism>
<dbReference type="SUPFAM" id="SSF56935">
    <property type="entry name" value="Porins"/>
    <property type="match status" value="1"/>
</dbReference>
<feature type="chain" id="PRO_5047499249" evidence="2">
    <location>
        <begin position="26"/>
        <end position="695"/>
    </location>
</feature>
<protein>
    <submittedName>
        <fullName evidence="4">Tetratricopeptide repeat protein</fullName>
    </submittedName>
</protein>
<dbReference type="EMBL" id="JBHLTF010000009">
    <property type="protein sequence ID" value="MFC0717030.1"/>
    <property type="molecule type" value="Genomic_DNA"/>
</dbReference>
<dbReference type="InterPro" id="IPR011990">
    <property type="entry name" value="TPR-like_helical_dom_sf"/>
</dbReference>
<evidence type="ECO:0000259" key="3">
    <source>
        <dbReference type="Pfam" id="PF21197"/>
    </source>
</evidence>
<name>A0ABV6SW10_9GAMM</name>
<dbReference type="InterPro" id="IPR049003">
    <property type="entry name" value="PgaA_barrel"/>
</dbReference>
<dbReference type="InterPro" id="IPR019734">
    <property type="entry name" value="TPR_rpt"/>
</dbReference>
<evidence type="ECO:0000313" key="5">
    <source>
        <dbReference type="Proteomes" id="UP001589898"/>
    </source>
</evidence>
<dbReference type="SMART" id="SM00028">
    <property type="entry name" value="TPR"/>
    <property type="match status" value="2"/>
</dbReference>
<evidence type="ECO:0000313" key="4">
    <source>
        <dbReference type="EMBL" id="MFC0717030.1"/>
    </source>
</evidence>
<dbReference type="Pfam" id="PF13432">
    <property type="entry name" value="TPR_16"/>
    <property type="match status" value="2"/>
</dbReference>
<accession>A0ABV6SW10</accession>
<dbReference type="Proteomes" id="UP001589898">
    <property type="component" value="Unassembled WGS sequence"/>
</dbReference>
<gene>
    <name evidence="4" type="ORF">ACFFFU_04565</name>
</gene>
<sequence>MPPSNTTPRLLFLALLFSSASAAVAADPGRAHGAAASALPTASARDGLAHLHEAGNPSAALLAAERRLGDSPHDDDAFRLRALSLAELGASVLAADAVAERPALFADHERERIEGDAIARRIGWGQALATTPERRLDETRDALQRLRALQSGTPRRTRWEATRLRVDALDALNHLQRHEEVVAGYQALRAEGIDVPAYILPTVGDSFLALRRPREAIAVLQEALAHQPGHVDARVLLGYAWLERERFDLGLAEFEAVAAGQPAWPRRDGALEPYENWDRFQADLALAMAHSQANDNVRAEALLSDLVAMGPANAPLQAALGTVHARRGQPAAALQRHDMALALAPDDRDALAGRTDALLALDRVDGARDAAAALQRAWPDDPRQQRLVERLERHRGPQAVVAHAWARSTPRDAASPAPMGSRDAVTTVELRSPLLADRLRLGVVGRDSRVDFDPERTRLRSAGIGAWYRHDRLALAATASRQRDDDGREGTAWTIEAGWRANDAWRFDARLAADDPEASMQARRHGIGADSLAVSARWTPHELTSLQAGLARYRYDDGNRRDQASLDLRQRLMSRPHLLVDALAGAAAGRASLGERAAYFNPSRDASMRVGVGVDHIAWRRYEASFRQRLEVTAGPYRQRGYGTHWTPAVSYRHVWDSGRGPSLEYGVAWSRPVYDGAREQRIAFDAVLSWGAAP</sequence>
<dbReference type="Pfam" id="PF21197">
    <property type="entry name" value="PgaA_barrel"/>
    <property type="match status" value="1"/>
</dbReference>
<evidence type="ECO:0000256" key="1">
    <source>
        <dbReference type="SAM" id="MobiDB-lite"/>
    </source>
</evidence>
<dbReference type="SUPFAM" id="SSF48452">
    <property type="entry name" value="TPR-like"/>
    <property type="match status" value="2"/>
</dbReference>
<feature type="signal peptide" evidence="2">
    <location>
        <begin position="1"/>
        <end position="25"/>
    </location>
</feature>
<reference evidence="4 5" key="1">
    <citation type="submission" date="2024-09" db="EMBL/GenBank/DDBJ databases">
        <authorList>
            <person name="Sun Q."/>
            <person name="Mori K."/>
        </authorList>
    </citation>
    <scope>NUCLEOTIDE SEQUENCE [LARGE SCALE GENOMIC DNA]</scope>
    <source>
        <strain evidence="4 5">KCTC 52403</strain>
    </source>
</reference>
<comment type="caution">
    <text evidence="4">The sequence shown here is derived from an EMBL/GenBank/DDBJ whole genome shotgun (WGS) entry which is preliminary data.</text>
</comment>
<proteinExistence type="predicted"/>
<evidence type="ECO:0000256" key="2">
    <source>
        <dbReference type="SAM" id="SignalP"/>
    </source>
</evidence>
<feature type="domain" description="PgaA membrane beta barrel" evidence="3">
    <location>
        <begin position="417"/>
        <end position="685"/>
    </location>
</feature>
<dbReference type="RefSeq" id="WP_189496535.1">
    <property type="nucleotide sequence ID" value="NZ_BMZT01000005.1"/>
</dbReference>
<keyword evidence="2" id="KW-0732">Signal</keyword>